<gene>
    <name evidence="6" type="primary">ssb</name>
    <name evidence="5" type="ORF">BJ972_001028</name>
    <name evidence="6" type="ORF">ESP50_04470</name>
</gene>
<dbReference type="Proteomes" id="UP000292686">
    <property type="component" value="Unassembled WGS sequence"/>
</dbReference>
<dbReference type="PROSITE" id="PS50935">
    <property type="entry name" value="SSB"/>
    <property type="match status" value="1"/>
</dbReference>
<dbReference type="InterPro" id="IPR011344">
    <property type="entry name" value="ssDNA-bd"/>
</dbReference>
<dbReference type="GO" id="GO:0006260">
    <property type="term" value="P:DNA replication"/>
    <property type="evidence" value="ECO:0007669"/>
    <property type="project" value="InterPro"/>
</dbReference>
<dbReference type="Proteomes" id="UP000581087">
    <property type="component" value="Unassembled WGS sequence"/>
</dbReference>
<dbReference type="Pfam" id="PF00436">
    <property type="entry name" value="SSB"/>
    <property type="match status" value="1"/>
</dbReference>
<organism evidence="6 7">
    <name type="scientific">Agromyces atrinae</name>
    <dbReference type="NCBI Taxonomy" id="592376"/>
    <lineage>
        <taxon>Bacteria</taxon>
        <taxon>Bacillati</taxon>
        <taxon>Actinomycetota</taxon>
        <taxon>Actinomycetes</taxon>
        <taxon>Micrococcales</taxon>
        <taxon>Microbacteriaceae</taxon>
        <taxon>Agromyces</taxon>
    </lineage>
</organism>
<evidence type="ECO:0000256" key="1">
    <source>
        <dbReference type="ARBA" id="ARBA00023125"/>
    </source>
</evidence>
<dbReference type="EMBL" id="SDPM01000002">
    <property type="protein sequence ID" value="RXZ87184.1"/>
    <property type="molecule type" value="Genomic_DNA"/>
</dbReference>
<dbReference type="RefSeq" id="WP_129172759.1">
    <property type="nucleotide sequence ID" value="NZ_JACCBI010000001.1"/>
</dbReference>
<dbReference type="SUPFAM" id="SSF50249">
    <property type="entry name" value="Nucleic acid-binding proteins"/>
    <property type="match status" value="1"/>
</dbReference>
<name>A0A4Q2M507_9MICO</name>
<dbReference type="OrthoDB" id="9809878at2"/>
<dbReference type="PANTHER" id="PTHR10302:SF27">
    <property type="entry name" value="SINGLE-STRANDED DNA-BINDING PROTEIN"/>
    <property type="match status" value="1"/>
</dbReference>
<keyword evidence="7" id="KW-1185">Reference proteome</keyword>
<feature type="region of interest" description="Disordered" evidence="4">
    <location>
        <begin position="118"/>
        <end position="180"/>
    </location>
</feature>
<proteinExistence type="predicted"/>
<protein>
    <recommendedName>
        <fullName evidence="3">Single-stranded DNA-binding protein</fullName>
    </recommendedName>
</protein>
<keyword evidence="1 2" id="KW-0238">DNA-binding</keyword>
<evidence type="ECO:0000313" key="6">
    <source>
        <dbReference type="EMBL" id="RXZ87184.1"/>
    </source>
</evidence>
<dbReference type="InterPro" id="IPR012340">
    <property type="entry name" value="NA-bd_OB-fold"/>
</dbReference>
<dbReference type="InterPro" id="IPR000424">
    <property type="entry name" value="Primosome_PriB/ssb"/>
</dbReference>
<evidence type="ECO:0000313" key="7">
    <source>
        <dbReference type="Proteomes" id="UP000292686"/>
    </source>
</evidence>
<dbReference type="GO" id="GO:0009295">
    <property type="term" value="C:nucleoid"/>
    <property type="evidence" value="ECO:0007669"/>
    <property type="project" value="TreeGrafter"/>
</dbReference>
<accession>A0A4Q2M507</accession>
<reference evidence="5 8" key="2">
    <citation type="submission" date="2020-07" db="EMBL/GenBank/DDBJ databases">
        <title>Sequencing the genomes of 1000 actinobacteria strains.</title>
        <authorList>
            <person name="Klenk H.-P."/>
        </authorList>
    </citation>
    <scope>NUCLEOTIDE SEQUENCE [LARGE SCALE GENOMIC DNA]</scope>
    <source>
        <strain evidence="5 8">DSM 23870</strain>
    </source>
</reference>
<evidence type="ECO:0000256" key="4">
    <source>
        <dbReference type="SAM" id="MobiDB-lite"/>
    </source>
</evidence>
<dbReference type="PANTHER" id="PTHR10302">
    <property type="entry name" value="SINGLE-STRANDED DNA-BINDING PROTEIN"/>
    <property type="match status" value="1"/>
</dbReference>
<dbReference type="AlphaFoldDB" id="A0A4Q2M507"/>
<evidence type="ECO:0000256" key="2">
    <source>
        <dbReference type="PROSITE-ProRule" id="PRU00252"/>
    </source>
</evidence>
<dbReference type="CDD" id="cd04496">
    <property type="entry name" value="SSB_OBF"/>
    <property type="match status" value="1"/>
</dbReference>
<evidence type="ECO:0000313" key="8">
    <source>
        <dbReference type="Proteomes" id="UP000581087"/>
    </source>
</evidence>
<sequence length="180" mass="19237">MSDTITLIGNVSTPPRHSVTNGVDVTTFRLATNQGYYDREKREWVEADANWFTVTAFRQLAKNTVQSLEKGQRVIVRGKLKVRPWNTGEKSGTNIDIDAQSIGHDLTRGVTRFTKVDAPASATGESGGPGDATDPVEPSGPGGRGRLADDGADVPWGSITSTEEVEGLEASFRASSSVDS</sequence>
<dbReference type="NCBIfam" id="TIGR00621">
    <property type="entry name" value="ssb"/>
    <property type="match status" value="1"/>
</dbReference>
<reference evidence="6 7" key="1">
    <citation type="submission" date="2019-01" db="EMBL/GenBank/DDBJ databases">
        <title>Agromyces.</title>
        <authorList>
            <person name="Li J."/>
        </authorList>
    </citation>
    <scope>NUCLEOTIDE SEQUENCE [LARGE SCALE GENOMIC DNA]</scope>
    <source>
        <strain evidence="6 7">DSM 23870</strain>
    </source>
</reference>
<comment type="caution">
    <text evidence="6">The sequence shown here is derived from an EMBL/GenBank/DDBJ whole genome shotgun (WGS) entry which is preliminary data.</text>
</comment>
<evidence type="ECO:0000256" key="3">
    <source>
        <dbReference type="RuleBase" id="RU000524"/>
    </source>
</evidence>
<evidence type="ECO:0000313" key="5">
    <source>
        <dbReference type="EMBL" id="NYD66509.1"/>
    </source>
</evidence>
<dbReference type="Gene3D" id="2.40.50.140">
    <property type="entry name" value="Nucleic acid-binding proteins"/>
    <property type="match status" value="1"/>
</dbReference>
<dbReference type="GO" id="GO:0003697">
    <property type="term" value="F:single-stranded DNA binding"/>
    <property type="evidence" value="ECO:0007669"/>
    <property type="project" value="InterPro"/>
</dbReference>
<dbReference type="EMBL" id="JACCBI010000001">
    <property type="protein sequence ID" value="NYD66509.1"/>
    <property type="molecule type" value="Genomic_DNA"/>
</dbReference>